<dbReference type="GO" id="GO:0006644">
    <property type="term" value="P:phospholipid metabolic process"/>
    <property type="evidence" value="ECO:0007669"/>
    <property type="project" value="InterPro"/>
</dbReference>
<feature type="transmembrane region" description="Helical" evidence="6">
    <location>
        <begin position="99"/>
        <end position="120"/>
    </location>
</feature>
<evidence type="ECO:0000256" key="4">
    <source>
        <dbReference type="ARBA" id="ARBA00022989"/>
    </source>
</evidence>
<keyword evidence="5 6" id="KW-0472">Membrane</keyword>
<dbReference type="CDD" id="cd03390">
    <property type="entry name" value="PAP2_containing_1_like"/>
    <property type="match status" value="1"/>
</dbReference>
<protein>
    <submittedName>
        <fullName evidence="8">PAP2-domain-containing protein</fullName>
    </submittedName>
</protein>
<feature type="transmembrane region" description="Helical" evidence="6">
    <location>
        <begin position="66"/>
        <end position="87"/>
    </location>
</feature>
<feature type="domain" description="Phosphatidic acid phosphatase type 2/haloperoxidase" evidence="7">
    <location>
        <begin position="100"/>
        <end position="241"/>
    </location>
</feature>
<dbReference type="FunFam" id="1.20.144.10:FF:000017">
    <property type="entry name" value="Diacylglycerol pyrophosphate phosphatase 1"/>
    <property type="match status" value="1"/>
</dbReference>
<feature type="transmembrane region" description="Helical" evidence="6">
    <location>
        <begin position="20"/>
        <end position="39"/>
    </location>
</feature>
<sequence length="304" mass="33792">MVTGSGFVPTVRRLWTKSYASDYVGLAIVVAANALIGLLPSPFHQMFSLDDTRIQYPHADPERVPVFWLLLFAGFLPLGILVVWSILLRPGLHRAHVTILGLFISVLVTNLITDIIKNAVGRPRPDLLSRCKPKLDTPNHELVTVDVCTETNHHKLHDGWRSFPSGHSSFSFSGLGYLSLFLAGQLRVLRPRTDLVRLLITAAPLVGAFLVAVSRIEDYRHDKYDVTAGSLLGLLVAFLTYRRYYPSLRSQSCDTPHPNRADNDGFSKLRDEEEVIGSAGEYEVEALEDGSASHESHPLTSIQR</sequence>
<dbReference type="InterPro" id="IPR036938">
    <property type="entry name" value="PAP2/HPO_sf"/>
</dbReference>
<dbReference type="PANTHER" id="PTHR10165:SF35">
    <property type="entry name" value="RE23632P"/>
    <property type="match status" value="1"/>
</dbReference>
<dbReference type="PANTHER" id="PTHR10165">
    <property type="entry name" value="LIPID PHOSPHATE PHOSPHATASE"/>
    <property type="match status" value="1"/>
</dbReference>
<dbReference type="Gene3D" id="1.20.144.10">
    <property type="entry name" value="Phosphatidic acid phosphatase type 2/haloperoxidase"/>
    <property type="match status" value="1"/>
</dbReference>
<evidence type="ECO:0000259" key="7">
    <source>
        <dbReference type="SMART" id="SM00014"/>
    </source>
</evidence>
<feature type="transmembrane region" description="Helical" evidence="6">
    <location>
        <begin position="165"/>
        <end position="183"/>
    </location>
</feature>
<proteinExistence type="inferred from homology"/>
<dbReference type="InterPro" id="IPR043216">
    <property type="entry name" value="PAP-like"/>
</dbReference>
<gene>
    <name evidence="8" type="ORF">EV356DRAFT_107202</name>
</gene>
<evidence type="ECO:0000256" key="6">
    <source>
        <dbReference type="SAM" id="Phobius"/>
    </source>
</evidence>
<dbReference type="EMBL" id="ML991772">
    <property type="protein sequence ID" value="KAF2239672.1"/>
    <property type="molecule type" value="Genomic_DNA"/>
</dbReference>
<dbReference type="OrthoDB" id="10030083at2759"/>
<evidence type="ECO:0000256" key="1">
    <source>
        <dbReference type="ARBA" id="ARBA00004141"/>
    </source>
</evidence>
<dbReference type="GO" id="GO:0046839">
    <property type="term" value="P:phospholipid dephosphorylation"/>
    <property type="evidence" value="ECO:0007669"/>
    <property type="project" value="TreeGrafter"/>
</dbReference>
<dbReference type="GO" id="GO:0016020">
    <property type="term" value="C:membrane"/>
    <property type="evidence" value="ECO:0007669"/>
    <property type="project" value="UniProtKB-SubCell"/>
</dbReference>
<accession>A0A6A6HPA4</accession>
<comment type="similarity">
    <text evidence="2">Belongs to the PA-phosphatase related phosphoesterase family.</text>
</comment>
<feature type="transmembrane region" description="Helical" evidence="6">
    <location>
        <begin position="224"/>
        <end position="241"/>
    </location>
</feature>
<dbReference type="GO" id="GO:0008195">
    <property type="term" value="F:phosphatidate phosphatase activity"/>
    <property type="evidence" value="ECO:0007669"/>
    <property type="project" value="TreeGrafter"/>
</dbReference>
<evidence type="ECO:0000313" key="9">
    <source>
        <dbReference type="Proteomes" id="UP000800092"/>
    </source>
</evidence>
<dbReference type="SMART" id="SM00014">
    <property type="entry name" value="acidPPc"/>
    <property type="match status" value="1"/>
</dbReference>
<feature type="transmembrane region" description="Helical" evidence="6">
    <location>
        <begin position="195"/>
        <end position="212"/>
    </location>
</feature>
<evidence type="ECO:0000256" key="3">
    <source>
        <dbReference type="ARBA" id="ARBA00022692"/>
    </source>
</evidence>
<dbReference type="AlphaFoldDB" id="A0A6A6HPA4"/>
<evidence type="ECO:0000313" key="8">
    <source>
        <dbReference type="EMBL" id="KAF2239672.1"/>
    </source>
</evidence>
<keyword evidence="3 6" id="KW-0812">Transmembrane</keyword>
<comment type="subcellular location">
    <subcellularLocation>
        <location evidence="1">Membrane</location>
        <topology evidence="1">Multi-pass membrane protein</topology>
    </subcellularLocation>
</comment>
<keyword evidence="4 6" id="KW-1133">Transmembrane helix</keyword>
<dbReference type="Pfam" id="PF01569">
    <property type="entry name" value="PAP2"/>
    <property type="match status" value="1"/>
</dbReference>
<dbReference type="InterPro" id="IPR000326">
    <property type="entry name" value="PAP2/HPO"/>
</dbReference>
<name>A0A6A6HPA4_VIRVR</name>
<evidence type="ECO:0000256" key="5">
    <source>
        <dbReference type="ARBA" id="ARBA00023136"/>
    </source>
</evidence>
<keyword evidence="9" id="KW-1185">Reference proteome</keyword>
<dbReference type="SUPFAM" id="SSF48317">
    <property type="entry name" value="Acid phosphatase/Vanadium-dependent haloperoxidase"/>
    <property type="match status" value="1"/>
</dbReference>
<evidence type="ECO:0000256" key="2">
    <source>
        <dbReference type="ARBA" id="ARBA00008816"/>
    </source>
</evidence>
<dbReference type="Proteomes" id="UP000800092">
    <property type="component" value="Unassembled WGS sequence"/>
</dbReference>
<organism evidence="8 9">
    <name type="scientific">Viridothelium virens</name>
    <name type="common">Speckled blister lichen</name>
    <name type="synonym">Trypethelium virens</name>
    <dbReference type="NCBI Taxonomy" id="1048519"/>
    <lineage>
        <taxon>Eukaryota</taxon>
        <taxon>Fungi</taxon>
        <taxon>Dikarya</taxon>
        <taxon>Ascomycota</taxon>
        <taxon>Pezizomycotina</taxon>
        <taxon>Dothideomycetes</taxon>
        <taxon>Dothideomycetes incertae sedis</taxon>
        <taxon>Trypetheliales</taxon>
        <taxon>Trypetheliaceae</taxon>
        <taxon>Viridothelium</taxon>
    </lineage>
</organism>
<reference evidence="8" key="1">
    <citation type="journal article" date="2020" name="Stud. Mycol.">
        <title>101 Dothideomycetes genomes: a test case for predicting lifestyles and emergence of pathogens.</title>
        <authorList>
            <person name="Haridas S."/>
            <person name="Albert R."/>
            <person name="Binder M."/>
            <person name="Bloem J."/>
            <person name="Labutti K."/>
            <person name="Salamov A."/>
            <person name="Andreopoulos B."/>
            <person name="Baker S."/>
            <person name="Barry K."/>
            <person name="Bills G."/>
            <person name="Bluhm B."/>
            <person name="Cannon C."/>
            <person name="Castanera R."/>
            <person name="Culley D."/>
            <person name="Daum C."/>
            <person name="Ezra D."/>
            <person name="Gonzalez J."/>
            <person name="Henrissat B."/>
            <person name="Kuo A."/>
            <person name="Liang C."/>
            <person name="Lipzen A."/>
            <person name="Lutzoni F."/>
            <person name="Magnuson J."/>
            <person name="Mondo S."/>
            <person name="Nolan M."/>
            <person name="Ohm R."/>
            <person name="Pangilinan J."/>
            <person name="Park H.-J."/>
            <person name="Ramirez L."/>
            <person name="Alfaro M."/>
            <person name="Sun H."/>
            <person name="Tritt A."/>
            <person name="Yoshinaga Y."/>
            <person name="Zwiers L.-H."/>
            <person name="Turgeon B."/>
            <person name="Goodwin S."/>
            <person name="Spatafora J."/>
            <person name="Crous P."/>
            <person name="Grigoriev I."/>
        </authorList>
    </citation>
    <scope>NUCLEOTIDE SEQUENCE</scope>
    <source>
        <strain evidence="8">Tuck. ex Michener</strain>
    </source>
</reference>